<gene>
    <name evidence="1" type="ORF">HDA45_005798</name>
</gene>
<evidence type="ECO:0000313" key="1">
    <source>
        <dbReference type="EMBL" id="MBB5855711.1"/>
    </source>
</evidence>
<evidence type="ECO:0000313" key="2">
    <source>
        <dbReference type="Proteomes" id="UP000580861"/>
    </source>
</evidence>
<sequence>MFTACEDEAEYLDRLTGLEAAGPVPVLGIPAARLEATAALDSGETRRDGAERGGTAILVPANSPLRGMATALGHALGHPVTTLASATEFGAAVDRSGGAENLLVFALDGELTERDIARMNDALWERVRRGFTGSLGLLGGPDAAEVSWLLAKGLTHDRRRAPDEPLVRLWPALDDVPVTAGAGPLFLRRDCTAERVGEFLTDRHTAMLSVFAHGRDDVLHLHDTVICAAGPGIAPAAPDKAPVCAFTGRCFRGEIPVERILRSERVRADVLFVNSCMGLRLGDGLFASRYLLSQGFLRGTAAAYVGAPYLVNGVIKLNEIFQEACRSGATVGMATAAVNDHLRYERVDRPYFTLLGLPWLTPAVERGEPALEVVDGTRSSPGGTLAAAVRTMDAAAKRDKPVHVVLTSPRSRRALGRSDAAAVEDRAPGVPAEIRRLGRSIDGLGEAVHLGFRYARQGNIAVNLRDQVASLARTMLGSVSTGDAGRITRRLDGLAKAVGKAERELAQALQGRGTTSFLNFDDLWREVLEPHDTTAAAPDCPHCGRECHAQRFEHPVLPRIARNTRSCGRCGVVEDLDAAGPITRVSLRGAETWYQGSEVDVTLDIGSDPGSGARPAWIGVYTENCAKNGVSFPEVQRIRLEGTREVTITAKLDPQAHSHQEFLHGFVVASGTINFASRPVWVRPR</sequence>
<dbReference type="RefSeq" id="WP_184900614.1">
    <property type="nucleotide sequence ID" value="NZ_JACHMX010000001.1"/>
</dbReference>
<proteinExistence type="predicted"/>
<keyword evidence="2" id="KW-1185">Reference proteome</keyword>
<organism evidence="1 2">
    <name type="scientific">Amycolatopsis umgeniensis</name>
    <dbReference type="NCBI Taxonomy" id="336628"/>
    <lineage>
        <taxon>Bacteria</taxon>
        <taxon>Bacillati</taxon>
        <taxon>Actinomycetota</taxon>
        <taxon>Actinomycetes</taxon>
        <taxon>Pseudonocardiales</taxon>
        <taxon>Pseudonocardiaceae</taxon>
        <taxon>Amycolatopsis</taxon>
    </lineage>
</organism>
<dbReference type="EMBL" id="JACHMX010000001">
    <property type="protein sequence ID" value="MBB5855711.1"/>
    <property type="molecule type" value="Genomic_DNA"/>
</dbReference>
<protein>
    <submittedName>
        <fullName evidence="1">Uncharacterized protein</fullName>
    </submittedName>
</protein>
<dbReference type="AlphaFoldDB" id="A0A841B9X9"/>
<name>A0A841B9X9_9PSEU</name>
<reference evidence="1 2" key="1">
    <citation type="submission" date="2020-08" db="EMBL/GenBank/DDBJ databases">
        <title>Sequencing the genomes of 1000 actinobacteria strains.</title>
        <authorList>
            <person name="Klenk H.-P."/>
        </authorList>
    </citation>
    <scope>NUCLEOTIDE SEQUENCE [LARGE SCALE GENOMIC DNA]</scope>
    <source>
        <strain evidence="1 2">DSM 45272</strain>
    </source>
</reference>
<comment type="caution">
    <text evidence="1">The sequence shown here is derived from an EMBL/GenBank/DDBJ whole genome shotgun (WGS) entry which is preliminary data.</text>
</comment>
<dbReference type="Proteomes" id="UP000580861">
    <property type="component" value="Unassembled WGS sequence"/>
</dbReference>
<accession>A0A841B9X9</accession>